<keyword evidence="2" id="KW-1185">Reference proteome</keyword>
<dbReference type="PhylomeDB" id="A0A0G4F8H9"/>
<organism evidence="1 2">
    <name type="scientific">Vitrella brassicaformis (strain CCMP3155)</name>
    <dbReference type="NCBI Taxonomy" id="1169540"/>
    <lineage>
        <taxon>Eukaryota</taxon>
        <taxon>Sar</taxon>
        <taxon>Alveolata</taxon>
        <taxon>Colpodellida</taxon>
        <taxon>Vitrellaceae</taxon>
        <taxon>Vitrella</taxon>
    </lineage>
</organism>
<name>A0A0G4F8H9_VITBC</name>
<protein>
    <submittedName>
        <fullName evidence="1">Uncharacterized protein</fullName>
    </submittedName>
</protein>
<dbReference type="VEuPathDB" id="CryptoDB:Vbra_4241"/>
<evidence type="ECO:0000313" key="1">
    <source>
        <dbReference type="EMBL" id="CEM09040.1"/>
    </source>
</evidence>
<sequence>MVALSMQTGVIISASRHHQFAVNASLSPFTTATRQLSSRNADALLRWEDEGMGEAAAAERRRKMEWRLIGNSGVQCVMDLLRRWFEVQRTWEMAQADLAVRPLGVDEDVWLPVQVKTSKEKITRFWFFGRVHHYADMPVICVALSDLRIWCYSGSVLQQRLTYGKLSVYENGRWNHESFRCSRALEGPASLSHKLLVAYQDPSFTKDSLANIMLQRSETQQKGQESVAAWADLLSAADVEVRQQLIYEMTPVDAVWWWNKKRFPIQHKQAFLHHCNNGSYHVVL</sequence>
<evidence type="ECO:0000313" key="2">
    <source>
        <dbReference type="Proteomes" id="UP000041254"/>
    </source>
</evidence>
<accession>A0A0G4F8H9</accession>
<dbReference type="AlphaFoldDB" id="A0A0G4F8H9"/>
<dbReference type="InParanoid" id="A0A0G4F8H9"/>
<dbReference type="Proteomes" id="UP000041254">
    <property type="component" value="Unassembled WGS sequence"/>
</dbReference>
<reference evidence="1 2" key="1">
    <citation type="submission" date="2014-11" db="EMBL/GenBank/DDBJ databases">
        <authorList>
            <person name="Zhu J."/>
            <person name="Qi W."/>
            <person name="Song R."/>
        </authorList>
    </citation>
    <scope>NUCLEOTIDE SEQUENCE [LARGE SCALE GENOMIC DNA]</scope>
</reference>
<dbReference type="EMBL" id="CDMY01000391">
    <property type="protein sequence ID" value="CEM09040.1"/>
    <property type="molecule type" value="Genomic_DNA"/>
</dbReference>
<gene>
    <name evidence="1" type="ORF">Vbra_4241</name>
</gene>
<proteinExistence type="predicted"/>